<keyword evidence="1" id="KW-0472">Membrane</keyword>
<reference evidence="2" key="1">
    <citation type="submission" date="2021-03" db="EMBL/GenBank/DDBJ databases">
        <title>Chromosome level genome of the anhydrobiotic midge Polypedilum vanderplanki.</title>
        <authorList>
            <person name="Yoshida Y."/>
            <person name="Kikawada T."/>
            <person name="Gusev O."/>
        </authorList>
    </citation>
    <scope>NUCLEOTIDE SEQUENCE</scope>
    <source>
        <strain evidence="2">NIAS01</strain>
        <tissue evidence="2">Whole body or cell culture</tissue>
    </source>
</reference>
<evidence type="ECO:0000313" key="2">
    <source>
        <dbReference type="EMBL" id="KAG5684289.1"/>
    </source>
</evidence>
<evidence type="ECO:0000256" key="1">
    <source>
        <dbReference type="SAM" id="Phobius"/>
    </source>
</evidence>
<feature type="transmembrane region" description="Helical" evidence="1">
    <location>
        <begin position="204"/>
        <end position="231"/>
    </location>
</feature>
<organism evidence="2 3">
    <name type="scientific">Polypedilum vanderplanki</name>
    <name type="common">Sleeping chironomid midge</name>
    <dbReference type="NCBI Taxonomy" id="319348"/>
    <lineage>
        <taxon>Eukaryota</taxon>
        <taxon>Metazoa</taxon>
        <taxon>Ecdysozoa</taxon>
        <taxon>Arthropoda</taxon>
        <taxon>Hexapoda</taxon>
        <taxon>Insecta</taxon>
        <taxon>Pterygota</taxon>
        <taxon>Neoptera</taxon>
        <taxon>Endopterygota</taxon>
        <taxon>Diptera</taxon>
        <taxon>Nematocera</taxon>
        <taxon>Chironomoidea</taxon>
        <taxon>Chironomidae</taxon>
        <taxon>Chironominae</taxon>
        <taxon>Polypedilum</taxon>
        <taxon>Polypedilum</taxon>
    </lineage>
</organism>
<dbReference type="OrthoDB" id="6499973at2759"/>
<protein>
    <submittedName>
        <fullName evidence="2">Uncharacterized protein</fullName>
    </submittedName>
</protein>
<keyword evidence="3" id="KW-1185">Reference proteome</keyword>
<keyword evidence="1" id="KW-0812">Transmembrane</keyword>
<accession>A0A9J6CPY7</accession>
<dbReference type="AlphaFoldDB" id="A0A9J6CPY7"/>
<sequence length="251" mass="28787">MAVVQLRFDGKYAYSTIADIHLNQPHIIENQISITSERRSRIVEVQGDEEEEEDCQDNNNKQESVCICEHKKDLHERCRSLYNHSQNGACRYLSRSPMNSHSPNSATSSPTIKFCICNFHNSNNHHNNNSKNKQNRSESIKVENWDFIYRERAFLDVSHADRNVAVPKSPQNGFSQLDHGRYLSGLGAQKLDTIFRHYYPESGFGWIILVVAIIVAIFTHGFQLSAILFLLPALNRFQADKIDCLGELKIH</sequence>
<dbReference type="EMBL" id="JADBJN010000001">
    <property type="protein sequence ID" value="KAG5684289.1"/>
    <property type="molecule type" value="Genomic_DNA"/>
</dbReference>
<keyword evidence="1" id="KW-1133">Transmembrane helix</keyword>
<dbReference type="Proteomes" id="UP001107558">
    <property type="component" value="Chromosome 1"/>
</dbReference>
<evidence type="ECO:0000313" key="3">
    <source>
        <dbReference type="Proteomes" id="UP001107558"/>
    </source>
</evidence>
<gene>
    <name evidence="2" type="ORF">PVAND_013525</name>
</gene>
<proteinExistence type="predicted"/>
<name>A0A9J6CPY7_POLVA</name>
<comment type="caution">
    <text evidence="2">The sequence shown here is derived from an EMBL/GenBank/DDBJ whole genome shotgun (WGS) entry which is preliminary data.</text>
</comment>